<gene>
    <name evidence="1" type="ORF">E2C01_048314</name>
</gene>
<dbReference type="Proteomes" id="UP000324222">
    <property type="component" value="Unassembled WGS sequence"/>
</dbReference>
<evidence type="ECO:0000313" key="1">
    <source>
        <dbReference type="EMBL" id="MPC54398.1"/>
    </source>
</evidence>
<evidence type="ECO:0000313" key="2">
    <source>
        <dbReference type="Proteomes" id="UP000324222"/>
    </source>
</evidence>
<name>A0A5B7GB84_PORTR</name>
<reference evidence="1 2" key="1">
    <citation type="submission" date="2019-05" db="EMBL/GenBank/DDBJ databases">
        <title>Another draft genome of Portunus trituberculatus and its Hox gene families provides insights of decapod evolution.</title>
        <authorList>
            <person name="Jeong J.-H."/>
            <person name="Song I."/>
            <person name="Kim S."/>
            <person name="Choi T."/>
            <person name="Kim D."/>
            <person name="Ryu S."/>
            <person name="Kim W."/>
        </authorList>
    </citation>
    <scope>NUCLEOTIDE SEQUENCE [LARGE SCALE GENOMIC DNA]</scope>
    <source>
        <tissue evidence="1">Muscle</tissue>
    </source>
</reference>
<proteinExistence type="predicted"/>
<dbReference type="EMBL" id="VSRR010012328">
    <property type="protein sequence ID" value="MPC54398.1"/>
    <property type="molecule type" value="Genomic_DNA"/>
</dbReference>
<protein>
    <submittedName>
        <fullName evidence="1">Uncharacterized protein</fullName>
    </submittedName>
</protein>
<accession>A0A5B7GB84</accession>
<keyword evidence="2" id="KW-1185">Reference proteome</keyword>
<comment type="caution">
    <text evidence="1">The sequence shown here is derived from an EMBL/GenBank/DDBJ whole genome shotgun (WGS) entry which is preliminary data.</text>
</comment>
<sequence length="92" mass="10282">MGALGLVRQVYERGLEFPVPVSPHHSWWQHQVRPLPVPALTRTHTRSAAPAASCPKRDIHNSCLVCCVRFVIEAHTPARPMTCRVLPPGWQA</sequence>
<dbReference type="AlphaFoldDB" id="A0A5B7GB84"/>
<organism evidence="1 2">
    <name type="scientific">Portunus trituberculatus</name>
    <name type="common">Swimming crab</name>
    <name type="synonym">Neptunus trituberculatus</name>
    <dbReference type="NCBI Taxonomy" id="210409"/>
    <lineage>
        <taxon>Eukaryota</taxon>
        <taxon>Metazoa</taxon>
        <taxon>Ecdysozoa</taxon>
        <taxon>Arthropoda</taxon>
        <taxon>Crustacea</taxon>
        <taxon>Multicrustacea</taxon>
        <taxon>Malacostraca</taxon>
        <taxon>Eumalacostraca</taxon>
        <taxon>Eucarida</taxon>
        <taxon>Decapoda</taxon>
        <taxon>Pleocyemata</taxon>
        <taxon>Brachyura</taxon>
        <taxon>Eubrachyura</taxon>
        <taxon>Portunoidea</taxon>
        <taxon>Portunidae</taxon>
        <taxon>Portuninae</taxon>
        <taxon>Portunus</taxon>
    </lineage>
</organism>